<dbReference type="STRING" id="71139.A0A059BU20"/>
<accession>A0A059BU20</accession>
<name>A0A059BU20_EUCGR</name>
<evidence type="ECO:0000256" key="6">
    <source>
        <dbReference type="ARBA" id="ARBA00023242"/>
    </source>
</evidence>
<dbReference type="Pfam" id="PF00249">
    <property type="entry name" value="Myb_DNA-binding"/>
    <property type="match status" value="2"/>
</dbReference>
<dbReference type="PANTHER" id="PTHR47997">
    <property type="entry name" value="MYB DOMAIN PROTEIN 55"/>
    <property type="match status" value="1"/>
</dbReference>
<proteinExistence type="predicted"/>
<keyword evidence="5" id="KW-0804">Transcription</keyword>
<protein>
    <submittedName>
        <fullName evidence="9">Uncharacterized protein</fullName>
    </submittedName>
</protein>
<keyword evidence="3" id="KW-0805">Transcription regulation</keyword>
<feature type="domain" description="Myb-like" evidence="7">
    <location>
        <begin position="62"/>
        <end position="112"/>
    </location>
</feature>
<dbReference type="FunFam" id="1.10.10.60:FF:000140">
    <property type="entry name" value="Myb transcription factor"/>
    <property type="match status" value="1"/>
</dbReference>
<dbReference type="eggNOG" id="KOG0048">
    <property type="taxonomic scope" value="Eukaryota"/>
</dbReference>
<dbReference type="InParanoid" id="A0A059BU20"/>
<evidence type="ECO:0000256" key="2">
    <source>
        <dbReference type="ARBA" id="ARBA00022737"/>
    </source>
</evidence>
<comment type="subcellular location">
    <subcellularLocation>
        <location evidence="1">Nucleus</location>
    </subcellularLocation>
</comment>
<organism evidence="9">
    <name type="scientific">Eucalyptus grandis</name>
    <name type="common">Flooded gum</name>
    <dbReference type="NCBI Taxonomy" id="71139"/>
    <lineage>
        <taxon>Eukaryota</taxon>
        <taxon>Viridiplantae</taxon>
        <taxon>Streptophyta</taxon>
        <taxon>Embryophyta</taxon>
        <taxon>Tracheophyta</taxon>
        <taxon>Spermatophyta</taxon>
        <taxon>Magnoliopsida</taxon>
        <taxon>eudicotyledons</taxon>
        <taxon>Gunneridae</taxon>
        <taxon>Pentapetalae</taxon>
        <taxon>rosids</taxon>
        <taxon>malvids</taxon>
        <taxon>Myrtales</taxon>
        <taxon>Myrtaceae</taxon>
        <taxon>Myrtoideae</taxon>
        <taxon>Eucalypteae</taxon>
        <taxon>Eucalyptus</taxon>
    </lineage>
</organism>
<dbReference type="InterPro" id="IPR001005">
    <property type="entry name" value="SANT/Myb"/>
</dbReference>
<dbReference type="GO" id="GO:0006355">
    <property type="term" value="P:regulation of DNA-templated transcription"/>
    <property type="evidence" value="ECO:0000318"/>
    <property type="project" value="GO_Central"/>
</dbReference>
<keyword evidence="6" id="KW-0539">Nucleus</keyword>
<dbReference type="KEGG" id="egr:104449983"/>
<dbReference type="InterPro" id="IPR051953">
    <property type="entry name" value="Plant_SW-associated_TFs"/>
</dbReference>
<dbReference type="Gene3D" id="1.10.10.60">
    <property type="entry name" value="Homeodomain-like"/>
    <property type="match status" value="2"/>
</dbReference>
<dbReference type="PANTHER" id="PTHR47997:SF87">
    <property type="entry name" value="TRANSCRIPTION FACTOR MYB26"/>
    <property type="match status" value="1"/>
</dbReference>
<evidence type="ECO:0000256" key="4">
    <source>
        <dbReference type="ARBA" id="ARBA00023125"/>
    </source>
</evidence>
<dbReference type="OrthoDB" id="2143914at2759"/>
<gene>
    <name evidence="9" type="ORF">EUGRSUZ_F03143</name>
</gene>
<dbReference type="AlphaFoldDB" id="A0A059BU20"/>
<evidence type="ECO:0000259" key="8">
    <source>
        <dbReference type="PROSITE" id="PS51294"/>
    </source>
</evidence>
<dbReference type="SMART" id="SM00717">
    <property type="entry name" value="SANT"/>
    <property type="match status" value="2"/>
</dbReference>
<evidence type="ECO:0000256" key="5">
    <source>
        <dbReference type="ARBA" id="ARBA00023163"/>
    </source>
</evidence>
<feature type="domain" description="HTH myb-type" evidence="8">
    <location>
        <begin position="9"/>
        <end position="65"/>
    </location>
</feature>
<dbReference type="Gramene" id="KCW69773">
    <property type="protein sequence ID" value="KCW69773"/>
    <property type="gene ID" value="EUGRSUZ_F03143"/>
</dbReference>
<keyword evidence="4" id="KW-0238">DNA-binding</keyword>
<sequence length="396" mass="43952">MGHHSCCNKQKVKRGLWSPEEDEKLINYISTYGHGCWSSVPKHAGLQRCGKSCRLRWINYLRPDLKRGSFSQQEAALIIELHSILGNRWAQIAKHLPGRTDNEVKNFWNSSIKKKLMSHDHHHHLHHHVIHNPYAADQEGFFSLLSNPSLILASPGEDQVYFPTPNSTTASTLPHVMQNPCQGNFEFDAPQQQEMPSFSLDHLVHYPHQISHLSGNNLASLYDQGLPFGHPLHQIIGPNQEDRPFTSEGAEHYADDGDNKIVDPDEILQSYDEYSPMVLGMPKLCEIMDGGFCNIPVTTSSSSSSQEMLLDPLGAKLSASSCLFLPTVSSSSCQEIYPPYIPTAINQMDCNNAIDASVMSSSSSSSLVADLSPSGPFGMNPSLTSTWRQQTTLDSK</sequence>
<dbReference type="InterPro" id="IPR017930">
    <property type="entry name" value="Myb_dom"/>
</dbReference>
<dbReference type="GO" id="GO:0005634">
    <property type="term" value="C:nucleus"/>
    <property type="evidence" value="ECO:0000318"/>
    <property type="project" value="GO_Central"/>
</dbReference>
<dbReference type="CDD" id="cd00167">
    <property type="entry name" value="SANT"/>
    <property type="match status" value="2"/>
</dbReference>
<dbReference type="SMR" id="A0A059BU20"/>
<dbReference type="GO" id="GO:0000976">
    <property type="term" value="F:transcription cis-regulatory region binding"/>
    <property type="evidence" value="ECO:0000318"/>
    <property type="project" value="GO_Central"/>
</dbReference>
<dbReference type="SUPFAM" id="SSF46689">
    <property type="entry name" value="Homeodomain-like"/>
    <property type="match status" value="1"/>
</dbReference>
<dbReference type="InterPro" id="IPR009057">
    <property type="entry name" value="Homeodomain-like_sf"/>
</dbReference>
<keyword evidence="2" id="KW-0677">Repeat</keyword>
<evidence type="ECO:0000259" key="7">
    <source>
        <dbReference type="PROSITE" id="PS50090"/>
    </source>
</evidence>
<dbReference type="FunFam" id="1.10.10.60:FF:000185">
    <property type="entry name" value="MYB transcription factor"/>
    <property type="match status" value="1"/>
</dbReference>
<evidence type="ECO:0000256" key="3">
    <source>
        <dbReference type="ARBA" id="ARBA00023015"/>
    </source>
</evidence>
<feature type="domain" description="HTH myb-type" evidence="8">
    <location>
        <begin position="66"/>
        <end position="116"/>
    </location>
</feature>
<dbReference type="PROSITE" id="PS51294">
    <property type="entry name" value="HTH_MYB"/>
    <property type="match status" value="2"/>
</dbReference>
<dbReference type="PROSITE" id="PS50090">
    <property type="entry name" value="MYB_LIKE"/>
    <property type="match status" value="2"/>
</dbReference>
<reference evidence="9" key="1">
    <citation type="submission" date="2013-07" db="EMBL/GenBank/DDBJ databases">
        <title>The genome of Eucalyptus grandis.</title>
        <authorList>
            <person name="Schmutz J."/>
            <person name="Hayes R."/>
            <person name="Myburg A."/>
            <person name="Tuskan G."/>
            <person name="Grattapaglia D."/>
            <person name="Rokhsar D.S."/>
        </authorList>
    </citation>
    <scope>NUCLEOTIDE SEQUENCE</scope>
    <source>
        <tissue evidence="9">Leaf extractions</tissue>
    </source>
</reference>
<dbReference type="EMBL" id="KK198758">
    <property type="protein sequence ID" value="KCW69773.1"/>
    <property type="molecule type" value="Genomic_DNA"/>
</dbReference>
<evidence type="ECO:0000256" key="1">
    <source>
        <dbReference type="ARBA" id="ARBA00004123"/>
    </source>
</evidence>
<feature type="domain" description="Myb-like" evidence="7">
    <location>
        <begin position="9"/>
        <end position="61"/>
    </location>
</feature>
<evidence type="ECO:0000313" key="9">
    <source>
        <dbReference type="EMBL" id="KCW69773.1"/>
    </source>
</evidence>